<keyword evidence="2" id="KW-1133">Transmembrane helix</keyword>
<reference evidence="3 4" key="1">
    <citation type="submission" date="2021-03" db="EMBL/GenBank/DDBJ databases">
        <title>Enterococcal diversity collection.</title>
        <authorList>
            <person name="Gilmore M.S."/>
            <person name="Schwartzman J."/>
            <person name="Van Tyne D."/>
            <person name="Martin M."/>
            <person name="Earl A.M."/>
            <person name="Manson A.L."/>
            <person name="Straub T."/>
            <person name="Salamzade R."/>
            <person name="Saavedra J."/>
            <person name="Lebreton F."/>
            <person name="Prichula J."/>
            <person name="Schaufler K."/>
            <person name="Gaca A."/>
            <person name="Sgardioli B."/>
            <person name="Wagenaar J."/>
            <person name="Strong T."/>
        </authorList>
    </citation>
    <scope>NUCLEOTIDE SEQUENCE [LARGE SCALE GENOMIC DNA]</scope>
    <source>
        <strain evidence="3 4">669A</strain>
    </source>
</reference>
<evidence type="ECO:0000313" key="4">
    <source>
        <dbReference type="Proteomes" id="UP000664601"/>
    </source>
</evidence>
<feature type="region of interest" description="Disordered" evidence="1">
    <location>
        <begin position="79"/>
        <end position="105"/>
    </location>
</feature>
<evidence type="ECO:0000313" key="3">
    <source>
        <dbReference type="EMBL" id="MBO1305390.1"/>
    </source>
</evidence>
<dbReference type="EMBL" id="JAFREM010000006">
    <property type="protein sequence ID" value="MBO1305390.1"/>
    <property type="molecule type" value="Genomic_DNA"/>
</dbReference>
<comment type="caution">
    <text evidence="3">The sequence shown here is derived from an EMBL/GenBank/DDBJ whole genome shotgun (WGS) entry which is preliminary data.</text>
</comment>
<proteinExistence type="predicted"/>
<accession>A0ABS3L715</accession>
<evidence type="ECO:0000256" key="1">
    <source>
        <dbReference type="SAM" id="MobiDB-lite"/>
    </source>
</evidence>
<feature type="compositionally biased region" description="Basic and acidic residues" evidence="1">
    <location>
        <begin position="96"/>
        <end position="105"/>
    </location>
</feature>
<protein>
    <submittedName>
        <fullName evidence="3">Uncharacterized protein</fullName>
    </submittedName>
</protein>
<dbReference type="Proteomes" id="UP000664601">
    <property type="component" value="Unassembled WGS sequence"/>
</dbReference>
<sequence length="105" mass="12656">MKTLQEKIEWYTFWYWVYWLFSLVVLLGVLVLGIFFYFTDFQEVVTVSQLFLLLLLMVLALYLRVTALHYHAILLKLQQAAARPRRPRGRQGNRPPQERRKPNEE</sequence>
<gene>
    <name evidence="3" type="ORF">JZO70_04420</name>
</gene>
<organism evidence="3 4">
    <name type="scientific">Candidatus Enterococcus moelleringii</name>
    <dbReference type="NCBI Taxonomy" id="2815325"/>
    <lineage>
        <taxon>Bacteria</taxon>
        <taxon>Bacillati</taxon>
        <taxon>Bacillota</taxon>
        <taxon>Bacilli</taxon>
        <taxon>Lactobacillales</taxon>
        <taxon>Enterococcaceae</taxon>
        <taxon>Enterococcus</taxon>
    </lineage>
</organism>
<evidence type="ECO:0000256" key="2">
    <source>
        <dbReference type="SAM" id="Phobius"/>
    </source>
</evidence>
<keyword evidence="2" id="KW-0812">Transmembrane</keyword>
<feature type="transmembrane region" description="Helical" evidence="2">
    <location>
        <begin position="12"/>
        <end position="38"/>
    </location>
</feature>
<feature type="transmembrane region" description="Helical" evidence="2">
    <location>
        <begin position="50"/>
        <end position="75"/>
    </location>
</feature>
<name>A0ABS3L715_9ENTE</name>
<keyword evidence="4" id="KW-1185">Reference proteome</keyword>
<keyword evidence="2" id="KW-0472">Membrane</keyword>
<dbReference type="RefSeq" id="WP_207672331.1">
    <property type="nucleotide sequence ID" value="NZ_JAFREM010000006.1"/>
</dbReference>